<organism evidence="5 6">
    <name type="scientific">Tetranychus urticae</name>
    <name type="common">Two-spotted spider mite</name>
    <dbReference type="NCBI Taxonomy" id="32264"/>
    <lineage>
        <taxon>Eukaryota</taxon>
        <taxon>Metazoa</taxon>
        <taxon>Ecdysozoa</taxon>
        <taxon>Arthropoda</taxon>
        <taxon>Chelicerata</taxon>
        <taxon>Arachnida</taxon>
        <taxon>Acari</taxon>
        <taxon>Acariformes</taxon>
        <taxon>Trombidiformes</taxon>
        <taxon>Prostigmata</taxon>
        <taxon>Eleutherengona</taxon>
        <taxon>Raphignathae</taxon>
        <taxon>Tetranychoidea</taxon>
        <taxon>Tetranychidae</taxon>
        <taxon>Tetranychus</taxon>
    </lineage>
</organism>
<dbReference type="GO" id="GO:0031012">
    <property type="term" value="C:extracellular matrix"/>
    <property type="evidence" value="ECO:0007669"/>
    <property type="project" value="TreeGrafter"/>
</dbReference>
<feature type="chain" id="PRO_5004591966" evidence="4">
    <location>
        <begin position="25"/>
        <end position="451"/>
    </location>
</feature>
<evidence type="ECO:0000313" key="6">
    <source>
        <dbReference type="Proteomes" id="UP000015104"/>
    </source>
</evidence>
<dbReference type="GO" id="GO:0005615">
    <property type="term" value="C:extracellular space"/>
    <property type="evidence" value="ECO:0007669"/>
    <property type="project" value="TreeGrafter"/>
</dbReference>
<reference evidence="6" key="1">
    <citation type="submission" date="2011-08" db="EMBL/GenBank/DDBJ databases">
        <authorList>
            <person name="Rombauts S."/>
        </authorList>
    </citation>
    <scope>NUCLEOTIDE SEQUENCE</scope>
    <source>
        <strain evidence="6">London</strain>
    </source>
</reference>
<feature type="compositionally biased region" description="Polar residues" evidence="3">
    <location>
        <begin position="78"/>
        <end position="91"/>
    </location>
</feature>
<dbReference type="OrthoDB" id="8021718at2759"/>
<reference evidence="5" key="2">
    <citation type="submission" date="2015-06" db="UniProtKB">
        <authorList>
            <consortium name="EnsemblMetazoa"/>
        </authorList>
    </citation>
    <scope>IDENTIFICATION</scope>
</reference>
<dbReference type="PANTHER" id="PTHR12236:SF79">
    <property type="entry name" value="CUTICULAR PROTEIN 50CB-RELATED"/>
    <property type="match status" value="1"/>
</dbReference>
<feature type="region of interest" description="Disordered" evidence="3">
    <location>
        <begin position="73"/>
        <end position="198"/>
    </location>
</feature>
<dbReference type="EMBL" id="CAEY01000613">
    <property type="status" value="NOT_ANNOTATED_CDS"/>
    <property type="molecule type" value="Genomic_DNA"/>
</dbReference>
<evidence type="ECO:0000256" key="4">
    <source>
        <dbReference type="SAM" id="SignalP"/>
    </source>
</evidence>
<accession>T1KVK4</accession>
<feature type="compositionally biased region" description="Basic and acidic residues" evidence="3">
    <location>
        <begin position="176"/>
        <end position="198"/>
    </location>
</feature>
<keyword evidence="6" id="KW-1185">Reference proteome</keyword>
<feature type="compositionally biased region" description="Basic and acidic residues" evidence="3">
    <location>
        <begin position="143"/>
        <end position="155"/>
    </location>
</feature>
<feature type="compositionally biased region" description="Basic residues" evidence="3">
    <location>
        <begin position="124"/>
        <end position="133"/>
    </location>
</feature>
<keyword evidence="4" id="KW-0732">Signal</keyword>
<dbReference type="GO" id="GO:0042302">
    <property type="term" value="F:structural constituent of cuticle"/>
    <property type="evidence" value="ECO:0007669"/>
    <property type="project" value="UniProtKB-UniRule"/>
</dbReference>
<dbReference type="Pfam" id="PF00379">
    <property type="entry name" value="Chitin_bind_4"/>
    <property type="match status" value="1"/>
</dbReference>
<evidence type="ECO:0000256" key="2">
    <source>
        <dbReference type="PROSITE-ProRule" id="PRU00497"/>
    </source>
</evidence>
<dbReference type="KEGG" id="tut:107367698"/>
<feature type="signal peptide" evidence="4">
    <location>
        <begin position="1"/>
        <end position="24"/>
    </location>
</feature>
<dbReference type="Proteomes" id="UP000015104">
    <property type="component" value="Unassembled WGS sequence"/>
</dbReference>
<dbReference type="InterPro" id="IPR031311">
    <property type="entry name" value="CHIT_BIND_RR_consensus"/>
</dbReference>
<dbReference type="EnsemblMetazoa" id="tetur23g00980.1">
    <property type="protein sequence ID" value="tetur23g00980.1"/>
    <property type="gene ID" value="tetur23g00980"/>
</dbReference>
<dbReference type="InterPro" id="IPR000618">
    <property type="entry name" value="Insect_cuticle"/>
</dbReference>
<name>T1KVK4_TETUR</name>
<dbReference type="OMA" id="PSHEVTH"/>
<dbReference type="PROSITE" id="PS00233">
    <property type="entry name" value="CHIT_BIND_RR_1"/>
    <property type="match status" value="1"/>
</dbReference>
<evidence type="ECO:0000256" key="1">
    <source>
        <dbReference type="ARBA" id="ARBA00022460"/>
    </source>
</evidence>
<dbReference type="PROSITE" id="PS51155">
    <property type="entry name" value="CHIT_BIND_RR_2"/>
    <property type="match status" value="1"/>
</dbReference>
<dbReference type="PANTHER" id="PTHR12236">
    <property type="entry name" value="STRUCTURAL CONTITUENT OF CUTICLE"/>
    <property type="match status" value="1"/>
</dbReference>
<dbReference type="InterPro" id="IPR051217">
    <property type="entry name" value="Insect_Cuticle_Struc_Prot"/>
</dbReference>
<dbReference type="AlphaFoldDB" id="T1KVK4"/>
<evidence type="ECO:0000313" key="5">
    <source>
        <dbReference type="EnsemblMetazoa" id="tetur23g00980.1"/>
    </source>
</evidence>
<gene>
    <name evidence="5" type="primary">107367698</name>
</gene>
<dbReference type="HOGENOM" id="CLU_607401_0_0_1"/>
<evidence type="ECO:0000256" key="3">
    <source>
        <dbReference type="SAM" id="MobiDB-lite"/>
    </source>
</evidence>
<proteinExistence type="predicted"/>
<keyword evidence="1 2" id="KW-0193">Cuticle</keyword>
<protein>
    <submittedName>
        <fullName evidence="5">Uncharacterized protein</fullName>
    </submittedName>
</protein>
<sequence length="451" mass="50316">MASTILYQIIFFITFICVNNCVNGDANGVNTNVSSTSPITIAGNLSSPVVQLSANDSKVDWIQSVLQAYEAGTDKGSKTTNGTNDLDTSASGHRYRVTHVNPSPSSYEEDDYRSRASSAYRGSSYHHHHHHRGNQPLSSYESNDNHDNDHRDYHSHPPKSRSSASRDDISPAPLSARDDASRKTDPDFGQHYDSDGHRYDFGYDVKDKDGAQAFRKESGDAKSLKGSYGIRDVDGRLRIVRYVADEKGFRAKVETNEPGTGSEDSANVYFNGYDAERIPSHEVVHKDRGQHSFKHGHYNKHTPADSGLYDDHREYVDEQSSDEVSGYRLHDQIPMEIQPAVGPRMRFATVPIDANMVDTVDPDGSVAVAAGLSGSMDGLLPRTPYKDVASPYHTSLHHHIHHHPSSPLDLGHAHKFSRPMYSKRRQDSKVTDFTYNIPYNSITGFFKTRYL</sequence>